<accession>A0A1I7X922</accession>
<evidence type="ECO:0000313" key="1">
    <source>
        <dbReference type="Proteomes" id="UP000095283"/>
    </source>
</evidence>
<dbReference type="Proteomes" id="UP000095283">
    <property type="component" value="Unplaced"/>
</dbReference>
<reference evidence="2" key="1">
    <citation type="submission" date="2016-11" db="UniProtKB">
        <authorList>
            <consortium name="WormBaseParasite"/>
        </authorList>
    </citation>
    <scope>IDENTIFICATION</scope>
</reference>
<proteinExistence type="predicted"/>
<protein>
    <submittedName>
        <fullName evidence="2">Uncharacterized protein</fullName>
    </submittedName>
</protein>
<organism evidence="1 2">
    <name type="scientific">Heterorhabditis bacteriophora</name>
    <name type="common">Entomopathogenic nematode worm</name>
    <dbReference type="NCBI Taxonomy" id="37862"/>
    <lineage>
        <taxon>Eukaryota</taxon>
        <taxon>Metazoa</taxon>
        <taxon>Ecdysozoa</taxon>
        <taxon>Nematoda</taxon>
        <taxon>Chromadorea</taxon>
        <taxon>Rhabditida</taxon>
        <taxon>Rhabditina</taxon>
        <taxon>Rhabditomorpha</taxon>
        <taxon>Strongyloidea</taxon>
        <taxon>Heterorhabditidae</taxon>
        <taxon>Heterorhabditis</taxon>
    </lineage>
</organism>
<evidence type="ECO:0000313" key="2">
    <source>
        <dbReference type="WBParaSite" id="Hba_14150"/>
    </source>
</evidence>
<sequence>MMSTTIRSRCTRMTNKPRDCLTELTTAMPNLITDPTSIEQSKHKRLGRIREHKKAASVCCATSTTQPSMSRAPSEPQTNLAQGQLHTNTPIPNPVQVNHLIPIITLSQKCLAYLQRRNIQLEEVLPAIYEYRGCQLEIE</sequence>
<dbReference type="AlphaFoldDB" id="A0A1I7X922"/>
<dbReference type="WBParaSite" id="Hba_14150">
    <property type="protein sequence ID" value="Hba_14150"/>
    <property type="gene ID" value="Hba_14150"/>
</dbReference>
<name>A0A1I7X922_HETBA</name>
<keyword evidence="1" id="KW-1185">Reference proteome</keyword>